<dbReference type="Gene3D" id="3.40.960.10">
    <property type="entry name" value="VSR Endonuclease"/>
    <property type="match status" value="1"/>
</dbReference>
<dbReference type="Pfam" id="PF04480">
    <property type="entry name" value="DUF559"/>
    <property type="match status" value="1"/>
</dbReference>
<sequence length="133" mass="15394">MPRRKSPLEPGSLEFARHLRREGTDAETLLWRHLRGRQLAGCKFRRQHPLSPYVLDFYCEVPRLGIELDGGQHYLDEGQQYDRRRSEYLLCQGIRVLRFSNREVLLELPAVLERIYQAVAAPSPLAPLPEGEG</sequence>
<keyword evidence="2" id="KW-0378">Hydrolase</keyword>
<evidence type="ECO:0000313" key="3">
    <source>
        <dbReference type="Proteomes" id="UP001158730"/>
    </source>
</evidence>
<dbReference type="PANTHER" id="PTHR38590">
    <property type="entry name" value="BLL0828 PROTEIN"/>
    <property type="match status" value="1"/>
</dbReference>
<gene>
    <name evidence="2" type="ORF">N5C05_13705</name>
</gene>
<organism evidence="2 3">
    <name type="scientific">Aquipseudomonas alcaligenes</name>
    <name type="common">Pseudomonas alcaligenes</name>
    <dbReference type="NCBI Taxonomy" id="43263"/>
    <lineage>
        <taxon>Bacteria</taxon>
        <taxon>Pseudomonadati</taxon>
        <taxon>Pseudomonadota</taxon>
        <taxon>Gammaproteobacteria</taxon>
        <taxon>Pseudomonadales</taxon>
        <taxon>Pseudomonadaceae</taxon>
        <taxon>Aquipseudomonas</taxon>
    </lineage>
</organism>
<name>A0AA42N315_AQUAC</name>
<dbReference type="SUPFAM" id="SSF52980">
    <property type="entry name" value="Restriction endonuclease-like"/>
    <property type="match status" value="1"/>
</dbReference>
<keyword evidence="2" id="KW-0255">Endonuclease</keyword>
<dbReference type="Proteomes" id="UP001158730">
    <property type="component" value="Unassembled WGS sequence"/>
</dbReference>
<protein>
    <submittedName>
        <fullName evidence="2">Endonuclease domain-containing protein</fullName>
    </submittedName>
</protein>
<evidence type="ECO:0000313" key="2">
    <source>
        <dbReference type="EMBL" id="MDH1055810.1"/>
    </source>
</evidence>
<dbReference type="AlphaFoldDB" id="A0AA42N315"/>
<evidence type="ECO:0000259" key="1">
    <source>
        <dbReference type="Pfam" id="PF04480"/>
    </source>
</evidence>
<dbReference type="CDD" id="cd01038">
    <property type="entry name" value="Endonuclease_DUF559"/>
    <property type="match status" value="1"/>
</dbReference>
<feature type="domain" description="DUF559" evidence="1">
    <location>
        <begin position="14"/>
        <end position="119"/>
    </location>
</feature>
<proteinExistence type="predicted"/>
<dbReference type="InterPro" id="IPR047216">
    <property type="entry name" value="Endonuclease_DUF559_bact"/>
</dbReference>
<dbReference type="EMBL" id="JAOBYN010000011">
    <property type="protein sequence ID" value="MDH1055810.1"/>
    <property type="molecule type" value="Genomic_DNA"/>
</dbReference>
<dbReference type="GO" id="GO:0004519">
    <property type="term" value="F:endonuclease activity"/>
    <property type="evidence" value="ECO:0007669"/>
    <property type="project" value="UniProtKB-KW"/>
</dbReference>
<comment type="caution">
    <text evidence="2">The sequence shown here is derived from an EMBL/GenBank/DDBJ whole genome shotgun (WGS) entry which is preliminary data.</text>
</comment>
<dbReference type="RefSeq" id="WP_237046375.1">
    <property type="nucleotide sequence ID" value="NZ_AP025273.1"/>
</dbReference>
<accession>A0AA42N315</accession>
<keyword evidence="2" id="KW-0540">Nuclease</keyword>
<dbReference type="PANTHER" id="PTHR38590:SF1">
    <property type="entry name" value="BLL0828 PROTEIN"/>
    <property type="match status" value="1"/>
</dbReference>
<dbReference type="InterPro" id="IPR007569">
    <property type="entry name" value="DUF559"/>
</dbReference>
<dbReference type="InterPro" id="IPR011335">
    <property type="entry name" value="Restrct_endonuc-II-like"/>
</dbReference>
<reference evidence="2" key="1">
    <citation type="submission" date="2022-09" db="EMBL/GenBank/DDBJ databases">
        <title>Intensive care unit water sources are persistently colonized with multi-drug resistant bacteria and are the site of extensive horizontal gene transfer of antibiotic resistance genes.</title>
        <authorList>
            <person name="Diorio-Toth L."/>
        </authorList>
    </citation>
    <scope>NUCLEOTIDE SEQUENCE</scope>
    <source>
        <strain evidence="2">GD03990</strain>
    </source>
</reference>